<accession>A0A0R1EVY1</accession>
<dbReference type="eggNOG" id="COG0236">
    <property type="taxonomic scope" value="Bacteria"/>
</dbReference>
<evidence type="ECO:0000256" key="2">
    <source>
        <dbReference type="ARBA" id="ARBA00022516"/>
    </source>
</evidence>
<dbReference type="GO" id="GO:0005737">
    <property type="term" value="C:cytoplasm"/>
    <property type="evidence" value="ECO:0007669"/>
    <property type="project" value="UniProtKB-SubCell"/>
</dbReference>
<dbReference type="PANTHER" id="PTHR20863:SF76">
    <property type="entry name" value="CARRIER DOMAIN-CONTAINING PROTEIN"/>
    <property type="match status" value="1"/>
</dbReference>
<dbReference type="HAMAP" id="MF_01217">
    <property type="entry name" value="Acyl_carrier"/>
    <property type="match status" value="1"/>
</dbReference>
<evidence type="ECO:0000259" key="10">
    <source>
        <dbReference type="PROSITE" id="PS50075"/>
    </source>
</evidence>
<evidence type="ECO:0000313" key="11">
    <source>
        <dbReference type="EMBL" id="KRK13565.1"/>
    </source>
</evidence>
<dbReference type="PANTHER" id="PTHR20863">
    <property type="entry name" value="ACYL CARRIER PROTEIN"/>
    <property type="match status" value="1"/>
</dbReference>
<dbReference type="PROSITE" id="PS50075">
    <property type="entry name" value="CARRIER"/>
    <property type="match status" value="1"/>
</dbReference>
<dbReference type="EMBL" id="AZCT01000001">
    <property type="protein sequence ID" value="KRK13565.1"/>
    <property type="molecule type" value="Genomic_DNA"/>
</dbReference>
<dbReference type="InterPro" id="IPR009081">
    <property type="entry name" value="PP-bd_ACP"/>
</dbReference>
<evidence type="ECO:0000256" key="9">
    <source>
        <dbReference type="RuleBase" id="RU003545"/>
    </source>
</evidence>
<keyword evidence="2 7" id="KW-0444">Lipid biosynthesis</keyword>
<evidence type="ECO:0000256" key="1">
    <source>
        <dbReference type="ARBA" id="ARBA00022450"/>
    </source>
</evidence>
<proteinExistence type="inferred from homology"/>
<organism evidence="11 12">
    <name type="scientific">Lacticaseibacillus zeae DSM 20178 = KCTC 3804</name>
    <dbReference type="NCBI Taxonomy" id="1423816"/>
    <lineage>
        <taxon>Bacteria</taxon>
        <taxon>Bacillati</taxon>
        <taxon>Bacillota</taxon>
        <taxon>Bacilli</taxon>
        <taxon>Lactobacillales</taxon>
        <taxon>Lactobacillaceae</taxon>
        <taxon>Lacticaseibacillus</taxon>
    </lineage>
</organism>
<dbReference type="Pfam" id="PF00550">
    <property type="entry name" value="PP-binding"/>
    <property type="match status" value="1"/>
</dbReference>
<evidence type="ECO:0000256" key="4">
    <source>
        <dbReference type="ARBA" id="ARBA00022832"/>
    </source>
</evidence>
<gene>
    <name evidence="7" type="primary">acpP</name>
    <name evidence="11" type="ORF">FD51_GL000119</name>
</gene>
<dbReference type="NCBIfam" id="NF009104">
    <property type="entry name" value="PRK12449.1"/>
    <property type="match status" value="1"/>
</dbReference>
<keyword evidence="6 7" id="KW-0275">Fatty acid biosynthesis</keyword>
<protein>
    <recommendedName>
        <fullName evidence="7 8">Acyl carrier protein</fullName>
        <shortName evidence="7">ACP</shortName>
    </recommendedName>
</protein>
<evidence type="ECO:0000256" key="6">
    <source>
        <dbReference type="ARBA" id="ARBA00023160"/>
    </source>
</evidence>
<name>A0A0R1EVY1_LACZE</name>
<dbReference type="NCBIfam" id="TIGR00517">
    <property type="entry name" value="acyl_carrier"/>
    <property type="match status" value="1"/>
</dbReference>
<comment type="PTM">
    <text evidence="7">4'-phosphopantetheine is transferred from CoA to a specific serine of apo-ACP by AcpS. This modification is essential for activity because fatty acids are bound in thioester linkage to the sulfhydryl of the prosthetic group.</text>
</comment>
<dbReference type="NCBIfam" id="NF002150">
    <property type="entry name" value="PRK00982.1-4"/>
    <property type="match status" value="1"/>
</dbReference>
<reference evidence="11 12" key="1">
    <citation type="journal article" date="2015" name="Genome Announc.">
        <title>Expanding the biotechnology potential of lactobacilli through comparative genomics of 213 strains and associated genera.</title>
        <authorList>
            <person name="Sun Z."/>
            <person name="Harris H.M."/>
            <person name="McCann A."/>
            <person name="Guo C."/>
            <person name="Argimon S."/>
            <person name="Zhang W."/>
            <person name="Yang X."/>
            <person name="Jeffery I.B."/>
            <person name="Cooney J.C."/>
            <person name="Kagawa T.F."/>
            <person name="Liu W."/>
            <person name="Song Y."/>
            <person name="Salvetti E."/>
            <person name="Wrobel A."/>
            <person name="Rasinkangas P."/>
            <person name="Parkhill J."/>
            <person name="Rea M.C."/>
            <person name="O'Sullivan O."/>
            <person name="Ritari J."/>
            <person name="Douillard F.P."/>
            <person name="Paul Ross R."/>
            <person name="Yang R."/>
            <person name="Briner A.E."/>
            <person name="Felis G.E."/>
            <person name="de Vos W.M."/>
            <person name="Barrangou R."/>
            <person name="Klaenhammer T.R."/>
            <person name="Caufield P.W."/>
            <person name="Cui Y."/>
            <person name="Zhang H."/>
            <person name="O'Toole P.W."/>
        </authorList>
    </citation>
    <scope>NUCLEOTIDE SEQUENCE [LARGE SCALE GENOMIC DNA]</scope>
    <source>
        <strain evidence="11 12">DSM 20178</strain>
    </source>
</reference>
<comment type="function">
    <text evidence="7 9">Carrier of the growing fatty acid chain in fatty acid biosynthesis.</text>
</comment>
<keyword evidence="4 7" id="KW-0276">Fatty acid metabolism</keyword>
<dbReference type="GO" id="GO:0000036">
    <property type="term" value="F:acyl carrier activity"/>
    <property type="evidence" value="ECO:0007669"/>
    <property type="project" value="UniProtKB-UniRule"/>
</dbReference>
<keyword evidence="3 7" id="KW-0597">Phosphoprotein</keyword>
<keyword evidence="1 7" id="KW-0596">Phosphopantetheine</keyword>
<feature type="domain" description="Carrier" evidence="10">
    <location>
        <begin position="9"/>
        <end position="86"/>
    </location>
</feature>
<dbReference type="Gene3D" id="1.10.1200.10">
    <property type="entry name" value="ACP-like"/>
    <property type="match status" value="1"/>
</dbReference>
<comment type="PTM">
    <text evidence="9">4'-phosphopantetheine is transferred from CoA to a specific serine of apo-ACP by acpS.</text>
</comment>
<dbReference type="SUPFAM" id="SSF47336">
    <property type="entry name" value="ACP-like"/>
    <property type="match status" value="1"/>
</dbReference>
<dbReference type="AlphaFoldDB" id="A0A0R1EVY1"/>
<dbReference type="GO" id="GO:0000035">
    <property type="term" value="F:acyl binding"/>
    <property type="evidence" value="ECO:0007669"/>
    <property type="project" value="TreeGrafter"/>
</dbReference>
<dbReference type="NCBIfam" id="NF002148">
    <property type="entry name" value="PRK00982.1-2"/>
    <property type="match status" value="1"/>
</dbReference>
<dbReference type="InterPro" id="IPR036736">
    <property type="entry name" value="ACP-like_sf"/>
</dbReference>
<comment type="similarity">
    <text evidence="7">Belongs to the acyl carrier protein (ACP) family.</text>
</comment>
<comment type="caution">
    <text evidence="11">The sequence shown here is derived from an EMBL/GenBank/DDBJ whole genome shotgun (WGS) entry which is preliminary data.</text>
</comment>
<evidence type="ECO:0000256" key="8">
    <source>
        <dbReference type="NCBIfam" id="TIGR00517"/>
    </source>
</evidence>
<dbReference type="UniPathway" id="UPA00094"/>
<sequence>MADEWRSGMSEDEIYQKIAGLIQDHFQLSPDKISPSLNFKQDLDADSIDIVEFVLELEDAFGAEIPDDDAEKIQTVQDAVDYIKAH</sequence>
<dbReference type="InterPro" id="IPR003231">
    <property type="entry name" value="ACP"/>
</dbReference>
<evidence type="ECO:0000256" key="3">
    <source>
        <dbReference type="ARBA" id="ARBA00022553"/>
    </source>
</evidence>
<feature type="modified residue" description="O-(pantetheine 4'-phosphoryl)serine" evidence="7">
    <location>
        <position position="47"/>
    </location>
</feature>
<comment type="pathway">
    <text evidence="7 9">Lipid metabolism; fatty acid biosynthesis.</text>
</comment>
<keyword evidence="5 7" id="KW-0443">Lipid metabolism</keyword>
<evidence type="ECO:0000313" key="12">
    <source>
        <dbReference type="Proteomes" id="UP000051984"/>
    </source>
</evidence>
<comment type="subcellular location">
    <subcellularLocation>
        <location evidence="7">Cytoplasm</location>
    </subcellularLocation>
</comment>
<evidence type="ECO:0000256" key="7">
    <source>
        <dbReference type="HAMAP-Rule" id="MF_01217"/>
    </source>
</evidence>
<dbReference type="PATRIC" id="fig|1423816.3.peg.121"/>
<keyword evidence="7" id="KW-0963">Cytoplasm</keyword>
<evidence type="ECO:0000256" key="5">
    <source>
        <dbReference type="ARBA" id="ARBA00023098"/>
    </source>
</evidence>
<dbReference type="Proteomes" id="UP000051984">
    <property type="component" value="Unassembled WGS sequence"/>
</dbReference>